<accession>A0ABU7DPM7</accession>
<name>A0ABU7DPM7_9TELE</name>
<reference evidence="1 2" key="1">
    <citation type="submission" date="2021-06" db="EMBL/GenBank/DDBJ databases">
        <authorList>
            <person name="Palmer J.M."/>
        </authorList>
    </citation>
    <scope>NUCLEOTIDE SEQUENCE [LARGE SCALE GENOMIC DNA]</scope>
    <source>
        <strain evidence="1 2">CL_MEX2019</strain>
        <tissue evidence="1">Muscle</tissue>
    </source>
</reference>
<proteinExistence type="predicted"/>
<sequence>MIDLLEVDEEPKPSTVTSHCGVISTQQNCTRQTQSAYYLPAGNKTALSWFSRSESSTGPLQNLMTRRRRFNHLEQRHI</sequence>
<protein>
    <submittedName>
        <fullName evidence="1">Uncharacterized protein</fullName>
    </submittedName>
</protein>
<gene>
    <name evidence="1" type="ORF">CHARACLAT_009001</name>
</gene>
<keyword evidence="2" id="KW-1185">Reference proteome</keyword>
<evidence type="ECO:0000313" key="1">
    <source>
        <dbReference type="EMBL" id="MED6277037.1"/>
    </source>
</evidence>
<evidence type="ECO:0000313" key="2">
    <source>
        <dbReference type="Proteomes" id="UP001352852"/>
    </source>
</evidence>
<organism evidence="1 2">
    <name type="scientific">Characodon lateralis</name>
    <dbReference type="NCBI Taxonomy" id="208331"/>
    <lineage>
        <taxon>Eukaryota</taxon>
        <taxon>Metazoa</taxon>
        <taxon>Chordata</taxon>
        <taxon>Craniata</taxon>
        <taxon>Vertebrata</taxon>
        <taxon>Euteleostomi</taxon>
        <taxon>Actinopterygii</taxon>
        <taxon>Neopterygii</taxon>
        <taxon>Teleostei</taxon>
        <taxon>Neoteleostei</taxon>
        <taxon>Acanthomorphata</taxon>
        <taxon>Ovalentaria</taxon>
        <taxon>Atherinomorphae</taxon>
        <taxon>Cyprinodontiformes</taxon>
        <taxon>Goodeidae</taxon>
        <taxon>Characodon</taxon>
    </lineage>
</organism>
<comment type="caution">
    <text evidence="1">The sequence shown here is derived from an EMBL/GenBank/DDBJ whole genome shotgun (WGS) entry which is preliminary data.</text>
</comment>
<dbReference type="Proteomes" id="UP001352852">
    <property type="component" value="Unassembled WGS sequence"/>
</dbReference>
<dbReference type="EMBL" id="JAHUTJ010033327">
    <property type="protein sequence ID" value="MED6277037.1"/>
    <property type="molecule type" value="Genomic_DNA"/>
</dbReference>